<evidence type="ECO:0000313" key="9">
    <source>
        <dbReference type="EMBL" id="KAK8930563.1"/>
    </source>
</evidence>
<evidence type="ECO:0000256" key="1">
    <source>
        <dbReference type="ARBA" id="ARBA00010481"/>
    </source>
</evidence>
<keyword evidence="4 7" id="KW-0333">Golgi apparatus</keyword>
<comment type="similarity">
    <text evidence="1 7">Belongs to the glycosyltransferase 37 family.</text>
</comment>
<evidence type="ECO:0000313" key="10">
    <source>
        <dbReference type="Proteomes" id="UP001418222"/>
    </source>
</evidence>
<evidence type="ECO:0000256" key="4">
    <source>
        <dbReference type="ARBA" id="ARBA00023034"/>
    </source>
</evidence>
<keyword evidence="3 7" id="KW-0808">Transferase</keyword>
<dbReference type="PANTHER" id="PTHR31889">
    <property type="entry name" value="FUCOSYLTRANSFERASE 2-RELATED"/>
    <property type="match status" value="1"/>
</dbReference>
<dbReference type="FunFam" id="3.40.50.11340:FF:000005">
    <property type="entry name" value="Galactoside 2-alpha-L-fucosyltransferase"/>
    <property type="match status" value="1"/>
</dbReference>
<keyword evidence="10" id="KW-1185">Reference proteome</keyword>
<organism evidence="9 10">
    <name type="scientific">Platanthera zijinensis</name>
    <dbReference type="NCBI Taxonomy" id="2320716"/>
    <lineage>
        <taxon>Eukaryota</taxon>
        <taxon>Viridiplantae</taxon>
        <taxon>Streptophyta</taxon>
        <taxon>Embryophyta</taxon>
        <taxon>Tracheophyta</taxon>
        <taxon>Spermatophyta</taxon>
        <taxon>Magnoliopsida</taxon>
        <taxon>Liliopsida</taxon>
        <taxon>Asparagales</taxon>
        <taxon>Orchidaceae</taxon>
        <taxon>Orchidoideae</taxon>
        <taxon>Orchideae</taxon>
        <taxon>Orchidinae</taxon>
        <taxon>Platanthera</taxon>
    </lineage>
</organism>
<keyword evidence="7" id="KW-0812">Transmembrane</keyword>
<dbReference type="GO" id="GO:0042546">
    <property type="term" value="P:cell wall biogenesis"/>
    <property type="evidence" value="ECO:0007669"/>
    <property type="project" value="InterPro"/>
</dbReference>
<proteinExistence type="inferred from homology"/>
<evidence type="ECO:0000256" key="7">
    <source>
        <dbReference type="RuleBase" id="RU367004"/>
    </source>
</evidence>
<sequence length="573" mass="65383">MDMKRIRRSLSSPTSPPDLDCETGAYRPSGERKHGGQMLRLVTVIVCFLGFLLLMAAVSGFHRNPSFNHLRQFTESGHVELNAGLEEEQLESSKSQKAKEDRFLGGLLAAGFEEQSCLSRYQSASFRKSHSHSPSDYLRRRLRKYEELHQKCAPNSDLYNTAAEQLKPGRRGSQTTDCSYVVWISYSGLGNRMLTLASAFLYALLTNRVLLVDRGADLTDLFCEPFPGASWLLPLDFPLSQFRNFNISSPESYGNMLKKNVINNISQNLPPPPFMYLHLGHDYGEHDKLFFCQDDQHLLRGVPWLVLRSDNYFVPSLFLIPSYEEELGKLFPKRDAVFHHLARYLLHPTNSVWGLITRYYQSYLAGADERVGIQIRVFENESGTFQHVLEQVLRCTQNQKILPQVAARNETVLITNDKRLKAVLLTSLSSGYADLIRNMYWEHPAITGEMISVHQPSHEEHQQTDKQTHNMKAWAEMYLLSLTDVLVTSAWSTFGYVAQGLGGMKPWILVKPENRMVPDPPCLLAMSMEPCFHAPPFYDCKTKRGADTGEMVPHVRHCEDMSWGLKVVDRDNW</sequence>
<dbReference type="GO" id="GO:0071555">
    <property type="term" value="P:cell wall organization"/>
    <property type="evidence" value="ECO:0007669"/>
    <property type="project" value="UniProtKB-UniRule"/>
</dbReference>
<feature type="region of interest" description="Disordered" evidence="8">
    <location>
        <begin position="1"/>
        <end position="33"/>
    </location>
</feature>
<dbReference type="Proteomes" id="UP001418222">
    <property type="component" value="Unassembled WGS sequence"/>
</dbReference>
<dbReference type="GO" id="GO:0032580">
    <property type="term" value="C:Golgi cisterna membrane"/>
    <property type="evidence" value="ECO:0007669"/>
    <property type="project" value="UniProtKB-SubCell"/>
</dbReference>
<evidence type="ECO:0000256" key="3">
    <source>
        <dbReference type="ARBA" id="ARBA00022679"/>
    </source>
</evidence>
<dbReference type="Pfam" id="PF03254">
    <property type="entry name" value="XG_FTase"/>
    <property type="match status" value="1"/>
</dbReference>
<name>A0AAP0G078_9ASPA</name>
<dbReference type="PANTHER" id="PTHR31889:SF2">
    <property type="entry name" value="FUCOSYLTRANSFERASE 3"/>
    <property type="match status" value="1"/>
</dbReference>
<dbReference type="GO" id="GO:0009969">
    <property type="term" value="P:xyloglucan biosynthetic process"/>
    <property type="evidence" value="ECO:0007669"/>
    <property type="project" value="TreeGrafter"/>
</dbReference>
<evidence type="ECO:0000256" key="6">
    <source>
        <dbReference type="ARBA" id="ARBA00023316"/>
    </source>
</evidence>
<dbReference type="AlphaFoldDB" id="A0AAP0G078"/>
<comment type="subcellular location">
    <subcellularLocation>
        <location evidence="7">Golgi apparatus</location>
        <location evidence="7">Golgi stack membrane</location>
        <topology evidence="7">Single-pass type II membrane protein</topology>
    </subcellularLocation>
</comment>
<comment type="caution">
    <text evidence="9">The sequence shown here is derived from an EMBL/GenBank/DDBJ whole genome shotgun (WGS) entry which is preliminary data.</text>
</comment>
<dbReference type="InterPro" id="IPR004938">
    <property type="entry name" value="XG_FTase"/>
</dbReference>
<evidence type="ECO:0000256" key="2">
    <source>
        <dbReference type="ARBA" id="ARBA00022676"/>
    </source>
</evidence>
<dbReference type="GO" id="GO:0008107">
    <property type="term" value="F:galactoside 2-alpha-L-fucosyltransferase activity"/>
    <property type="evidence" value="ECO:0007669"/>
    <property type="project" value="InterPro"/>
</dbReference>
<keyword evidence="7" id="KW-1133">Transmembrane helix</keyword>
<accession>A0AAP0G078</accession>
<dbReference type="EMBL" id="JBBWWQ010000014">
    <property type="protein sequence ID" value="KAK8930563.1"/>
    <property type="molecule type" value="Genomic_DNA"/>
</dbReference>
<dbReference type="Gene3D" id="3.40.50.11340">
    <property type="match status" value="1"/>
</dbReference>
<gene>
    <name evidence="9" type="primary">FT1</name>
    <name evidence="9" type="ORF">KSP39_PZI016716</name>
</gene>
<protein>
    <recommendedName>
        <fullName evidence="7">Fucosyltransferase</fullName>
        <ecNumber evidence="7">2.4.1.-</ecNumber>
    </recommendedName>
</protein>
<evidence type="ECO:0000256" key="8">
    <source>
        <dbReference type="SAM" id="MobiDB-lite"/>
    </source>
</evidence>
<feature type="transmembrane region" description="Helical" evidence="7">
    <location>
        <begin position="41"/>
        <end position="61"/>
    </location>
</feature>
<keyword evidence="6 7" id="KW-0961">Cell wall biogenesis/degradation</keyword>
<evidence type="ECO:0000256" key="5">
    <source>
        <dbReference type="ARBA" id="ARBA00023180"/>
    </source>
</evidence>
<dbReference type="EC" id="2.4.1.-" evidence="7"/>
<reference evidence="9 10" key="1">
    <citation type="journal article" date="2022" name="Nat. Plants">
        <title>Genomes of leafy and leafless Platanthera orchids illuminate the evolution of mycoheterotrophy.</title>
        <authorList>
            <person name="Li M.H."/>
            <person name="Liu K.W."/>
            <person name="Li Z."/>
            <person name="Lu H.C."/>
            <person name="Ye Q.L."/>
            <person name="Zhang D."/>
            <person name="Wang J.Y."/>
            <person name="Li Y.F."/>
            <person name="Zhong Z.M."/>
            <person name="Liu X."/>
            <person name="Yu X."/>
            <person name="Liu D.K."/>
            <person name="Tu X.D."/>
            <person name="Liu B."/>
            <person name="Hao Y."/>
            <person name="Liao X.Y."/>
            <person name="Jiang Y.T."/>
            <person name="Sun W.H."/>
            <person name="Chen J."/>
            <person name="Chen Y.Q."/>
            <person name="Ai Y."/>
            <person name="Zhai J.W."/>
            <person name="Wu S.S."/>
            <person name="Zhou Z."/>
            <person name="Hsiao Y.Y."/>
            <person name="Wu W.L."/>
            <person name="Chen Y.Y."/>
            <person name="Lin Y.F."/>
            <person name="Hsu J.L."/>
            <person name="Li C.Y."/>
            <person name="Wang Z.W."/>
            <person name="Zhao X."/>
            <person name="Zhong W.Y."/>
            <person name="Ma X.K."/>
            <person name="Ma L."/>
            <person name="Huang J."/>
            <person name="Chen G.Z."/>
            <person name="Huang M.Z."/>
            <person name="Huang L."/>
            <person name="Peng D.H."/>
            <person name="Luo Y.B."/>
            <person name="Zou S.Q."/>
            <person name="Chen S.P."/>
            <person name="Lan S."/>
            <person name="Tsai W.C."/>
            <person name="Van de Peer Y."/>
            <person name="Liu Z.J."/>
        </authorList>
    </citation>
    <scope>NUCLEOTIDE SEQUENCE [LARGE SCALE GENOMIC DNA]</scope>
    <source>
        <strain evidence="9">Lor287</strain>
    </source>
</reference>
<keyword evidence="7" id="KW-0472">Membrane</keyword>
<comment type="function">
    <text evidence="7">May be involved in cell wall biosynthesis.</text>
</comment>
<keyword evidence="2 7" id="KW-0328">Glycosyltransferase</keyword>
<keyword evidence="5" id="KW-0325">Glycoprotein</keyword>